<dbReference type="InterPro" id="IPR036884">
    <property type="entry name" value="2Fe-2S-bd_dom_sf"/>
</dbReference>
<evidence type="ECO:0000256" key="4">
    <source>
        <dbReference type="ARBA" id="ARBA00023004"/>
    </source>
</evidence>
<keyword evidence="3" id="KW-0560">Oxidoreductase</keyword>
<evidence type="ECO:0000313" key="9">
    <source>
        <dbReference type="Proteomes" id="UP000242699"/>
    </source>
</evidence>
<dbReference type="GO" id="GO:0016491">
    <property type="term" value="F:oxidoreductase activity"/>
    <property type="evidence" value="ECO:0007669"/>
    <property type="project" value="UniProtKB-KW"/>
</dbReference>
<dbReference type="SUPFAM" id="SSF54292">
    <property type="entry name" value="2Fe-2S ferredoxin-like"/>
    <property type="match status" value="1"/>
</dbReference>
<keyword evidence="2" id="KW-0479">Metal-binding</keyword>
<evidence type="ECO:0000256" key="6">
    <source>
        <dbReference type="ARBA" id="ARBA00060707"/>
    </source>
</evidence>
<dbReference type="InterPro" id="IPR002888">
    <property type="entry name" value="2Fe-2S-bd"/>
</dbReference>
<dbReference type="PROSITE" id="PS51085">
    <property type="entry name" value="2FE2S_FER_2"/>
    <property type="match status" value="1"/>
</dbReference>
<dbReference type="InterPro" id="IPR036010">
    <property type="entry name" value="2Fe-2S_ferredoxin-like_sf"/>
</dbReference>
<dbReference type="SUPFAM" id="SSF47741">
    <property type="entry name" value="CO dehydrogenase ISP C-domain like"/>
    <property type="match status" value="1"/>
</dbReference>
<dbReference type="FunFam" id="3.10.20.30:FF:000020">
    <property type="entry name" value="Xanthine dehydrogenase iron-sulfur subunit"/>
    <property type="match status" value="1"/>
</dbReference>
<accession>A0A2T2WS54</accession>
<dbReference type="PANTHER" id="PTHR44379">
    <property type="entry name" value="OXIDOREDUCTASE WITH IRON-SULFUR SUBUNIT"/>
    <property type="match status" value="1"/>
</dbReference>
<dbReference type="InterPro" id="IPR006058">
    <property type="entry name" value="2Fe2S_fd_BS"/>
</dbReference>
<dbReference type="Proteomes" id="UP000242699">
    <property type="component" value="Unassembled WGS sequence"/>
</dbReference>
<dbReference type="Pfam" id="PF01799">
    <property type="entry name" value="Fer2_2"/>
    <property type="match status" value="1"/>
</dbReference>
<comment type="caution">
    <text evidence="8">The sequence shown here is derived from an EMBL/GenBank/DDBJ whole genome shotgun (WGS) entry which is preliminary data.</text>
</comment>
<keyword evidence="4" id="KW-0408">Iron</keyword>
<dbReference type="InterPro" id="IPR051452">
    <property type="entry name" value="Diverse_Oxidoreductases"/>
</dbReference>
<dbReference type="EMBL" id="PXYT01000061">
    <property type="protein sequence ID" value="PSR25069.1"/>
    <property type="molecule type" value="Genomic_DNA"/>
</dbReference>
<keyword evidence="1" id="KW-0001">2Fe-2S</keyword>
<dbReference type="Gene3D" id="1.10.150.120">
    <property type="entry name" value="[2Fe-2S]-binding domain"/>
    <property type="match status" value="1"/>
</dbReference>
<dbReference type="InterPro" id="IPR012675">
    <property type="entry name" value="Beta-grasp_dom_sf"/>
</dbReference>
<evidence type="ECO:0000256" key="5">
    <source>
        <dbReference type="ARBA" id="ARBA00023014"/>
    </source>
</evidence>
<dbReference type="Pfam" id="PF00111">
    <property type="entry name" value="Fer2"/>
    <property type="match status" value="1"/>
</dbReference>
<dbReference type="GO" id="GO:0046872">
    <property type="term" value="F:metal ion binding"/>
    <property type="evidence" value="ECO:0007669"/>
    <property type="project" value="UniProtKB-KW"/>
</dbReference>
<evidence type="ECO:0000256" key="3">
    <source>
        <dbReference type="ARBA" id="ARBA00023002"/>
    </source>
</evidence>
<comment type="pathway">
    <text evidence="6">Alkaloid degradation; nicotine degradation.</text>
</comment>
<dbReference type="GO" id="GO:0051537">
    <property type="term" value="F:2 iron, 2 sulfur cluster binding"/>
    <property type="evidence" value="ECO:0007669"/>
    <property type="project" value="UniProtKB-KW"/>
</dbReference>
<evidence type="ECO:0000313" key="8">
    <source>
        <dbReference type="EMBL" id="PSR25069.1"/>
    </source>
</evidence>
<evidence type="ECO:0000259" key="7">
    <source>
        <dbReference type="PROSITE" id="PS51085"/>
    </source>
</evidence>
<feature type="domain" description="2Fe-2S ferredoxin-type" evidence="7">
    <location>
        <begin position="2"/>
        <end position="78"/>
    </location>
</feature>
<evidence type="ECO:0000256" key="1">
    <source>
        <dbReference type="ARBA" id="ARBA00022714"/>
    </source>
</evidence>
<dbReference type="Gene3D" id="3.10.20.30">
    <property type="match status" value="1"/>
</dbReference>
<keyword evidence="5" id="KW-0411">Iron-sulfur</keyword>
<reference evidence="8 9" key="1">
    <citation type="journal article" date="2014" name="BMC Genomics">
        <title>Comparison of environmental and isolate Sulfobacillus genomes reveals diverse carbon, sulfur, nitrogen, and hydrogen metabolisms.</title>
        <authorList>
            <person name="Justice N.B."/>
            <person name="Norman A."/>
            <person name="Brown C.T."/>
            <person name="Singh A."/>
            <person name="Thomas B.C."/>
            <person name="Banfield J.F."/>
        </authorList>
    </citation>
    <scope>NUCLEOTIDE SEQUENCE [LARGE SCALE GENOMIC DNA]</scope>
    <source>
        <strain evidence="8">AMDSBA1</strain>
    </source>
</reference>
<dbReference type="InterPro" id="IPR001041">
    <property type="entry name" value="2Fe-2S_ferredoxin-type"/>
</dbReference>
<evidence type="ECO:0000256" key="2">
    <source>
        <dbReference type="ARBA" id="ARBA00022723"/>
    </source>
</evidence>
<organism evidence="8 9">
    <name type="scientific">Sulfobacillus benefaciens</name>
    <dbReference type="NCBI Taxonomy" id="453960"/>
    <lineage>
        <taxon>Bacteria</taxon>
        <taxon>Bacillati</taxon>
        <taxon>Bacillota</taxon>
        <taxon>Clostridia</taxon>
        <taxon>Eubacteriales</taxon>
        <taxon>Clostridiales Family XVII. Incertae Sedis</taxon>
        <taxon>Sulfobacillus</taxon>
    </lineage>
</organism>
<dbReference type="PROSITE" id="PS00197">
    <property type="entry name" value="2FE2S_FER_1"/>
    <property type="match status" value="1"/>
</dbReference>
<gene>
    <name evidence="8" type="ORF">C7B43_17690</name>
</gene>
<name>A0A2T2WS54_9FIRM</name>
<sequence>MAVVTMTVNGHVYRRAIEPRLLLSDFLRDELGLTGTHVGCEQGLCGACTVLIDGAAARSCLNLAVSLNGKDITTIEGIRKRPQFPAIAQSLSRHHGVQCGFCTPGIVASMISEEEATQEEMDDLLAGHLCRCTGYVGIREAWKDLIQKKAGE</sequence>
<protein>
    <submittedName>
        <fullName evidence="8">4-hydroxybenzoyl-CoA reductase subunit gamma</fullName>
    </submittedName>
</protein>
<proteinExistence type="predicted"/>
<dbReference type="AlphaFoldDB" id="A0A2T2WS54"/>
<dbReference type="PANTHER" id="PTHR44379:SF5">
    <property type="entry name" value="OXIDOREDUCTASE WITH IRON-SULFUR SUBUNIT"/>
    <property type="match status" value="1"/>
</dbReference>